<name>A0A177N6U7_9GAMM</name>
<dbReference type="InterPro" id="IPR050545">
    <property type="entry name" value="Mycobact_MmpL"/>
</dbReference>
<feature type="transmembrane region" description="Helical" evidence="1">
    <location>
        <begin position="725"/>
        <end position="743"/>
    </location>
</feature>
<proteinExistence type="predicted"/>
<keyword evidence="1" id="KW-0472">Membrane</keyword>
<reference evidence="2 3" key="1">
    <citation type="submission" date="2016-03" db="EMBL/GenBank/DDBJ databases">
        <authorList>
            <person name="Ploux O."/>
        </authorList>
    </citation>
    <scope>NUCLEOTIDE SEQUENCE [LARGE SCALE GENOMIC DNA]</scope>
    <source>
        <strain evidence="2 3">R-45378</strain>
    </source>
</reference>
<dbReference type="AlphaFoldDB" id="A0A177N6U7"/>
<feature type="transmembrane region" description="Helical" evidence="1">
    <location>
        <begin position="638"/>
        <end position="658"/>
    </location>
</feature>
<evidence type="ECO:0000256" key="1">
    <source>
        <dbReference type="SAM" id="Phobius"/>
    </source>
</evidence>
<feature type="transmembrane region" description="Helical" evidence="1">
    <location>
        <begin position="275"/>
        <end position="294"/>
    </location>
</feature>
<evidence type="ECO:0000313" key="2">
    <source>
        <dbReference type="EMBL" id="OAI13582.1"/>
    </source>
</evidence>
<feature type="transmembrane region" description="Helical" evidence="1">
    <location>
        <begin position="300"/>
        <end position="320"/>
    </location>
</feature>
<feature type="transmembrane region" description="Helical" evidence="1">
    <location>
        <begin position="689"/>
        <end position="713"/>
    </location>
</feature>
<keyword evidence="1" id="KW-0812">Transmembrane</keyword>
<sequence length="781" mass="86267">MRVYRPKLYAALWLLGMLGLAWLSMQNLQRDWLETGFLALLPQAEQRPEVANAIERHNQAVNRKVVWLVGAANAGQAVALAETVKADLAASGLFADLTLQISQQQYRQSYQQLFAYRYQLLDSRTRQSLQQDPQRLLQENLETLYSPLGQWQAANLERDPLLLFSRYFAAQNPLQLNIEHDAVVVHDGPRAWALLIGELPDRDLKLDKLEQLLSLNQTLQHQVRQQGGELLATGLPLFTAYGAHSAQQEISTIGIGSTLGVVLLLWLTFRSPRPLLLCCLAVASGLLAAWNLSLQIFPKLHIMTLVFGSSLIGVVVDYALHFFCDGLGLPHWTPRRGLSYVLPGIGFGLLTSLLGYAGLGFSPFPGLREMAVFSALGLVVSWLTVVMLFPFLLTGFQPQHQFGMLSLAGYWQRSWPARLNRHRLSLSAAFAVLLIGGLSQLQAQDDVRLLQSAPTAMTAADAEIRRLLPIGRDNQFFLVTGANPSEWYQNEQRLLADLAPLREQAKLRQYDAVSRHWPDPAQQLADYRLLQTGVYRPDFLQGYMRNLGFEQTAIDNEIRSFAAAAGQTLSLDDWLASANANLRQQWLGCNAEACRSIVSLTGISDLAPLKALAELPGVAWVDHVSQLSELFQRYRQRVTLLLAGVCGLILSILIYRLGWRHGLQVMAVPVLAMLTALATLGWLGELFTLFNLFALLLVLEVAVDYAVFFRMAAASADTIGKRDTTTLAVALSAFTTLLGYGLLATSSTAIVHAFGVTLAAGVGSAFLLAPLIGFNDKQTER</sequence>
<dbReference type="PANTHER" id="PTHR33406:SF13">
    <property type="entry name" value="MEMBRANE PROTEIN YDFJ"/>
    <property type="match status" value="1"/>
</dbReference>
<feature type="transmembrane region" description="Helical" evidence="1">
    <location>
        <begin position="371"/>
        <end position="396"/>
    </location>
</feature>
<feature type="transmembrane region" description="Helical" evidence="1">
    <location>
        <begin position="250"/>
        <end position="268"/>
    </location>
</feature>
<feature type="transmembrane region" description="Helical" evidence="1">
    <location>
        <begin position="665"/>
        <end position="683"/>
    </location>
</feature>
<comment type="caution">
    <text evidence="2">The sequence shown here is derived from an EMBL/GenBank/DDBJ whole genome shotgun (WGS) entry which is preliminary data.</text>
</comment>
<gene>
    <name evidence="2" type="ORF">A1507_01340</name>
</gene>
<dbReference type="Gene3D" id="1.20.1640.10">
    <property type="entry name" value="Multidrug efflux transporter AcrB transmembrane domain"/>
    <property type="match status" value="2"/>
</dbReference>
<feature type="transmembrane region" description="Helical" evidence="1">
    <location>
        <begin position="340"/>
        <end position="359"/>
    </location>
</feature>
<dbReference type="Proteomes" id="UP000077857">
    <property type="component" value="Unassembled WGS sequence"/>
</dbReference>
<accession>A0A177N6U7</accession>
<dbReference type="RefSeq" id="WP_064041413.1">
    <property type="nucleotide sequence ID" value="NZ_LUUJ01000097.1"/>
</dbReference>
<dbReference type="PANTHER" id="PTHR33406">
    <property type="entry name" value="MEMBRANE PROTEIN MJ1562-RELATED"/>
    <property type="match status" value="1"/>
</dbReference>
<dbReference type="SUPFAM" id="SSF82866">
    <property type="entry name" value="Multidrug efflux transporter AcrB transmembrane domain"/>
    <property type="match status" value="2"/>
</dbReference>
<dbReference type="GO" id="GO:0005886">
    <property type="term" value="C:plasma membrane"/>
    <property type="evidence" value="ECO:0007669"/>
    <property type="project" value="TreeGrafter"/>
</dbReference>
<evidence type="ECO:0000313" key="3">
    <source>
        <dbReference type="Proteomes" id="UP000077857"/>
    </source>
</evidence>
<feature type="transmembrane region" description="Helical" evidence="1">
    <location>
        <begin position="749"/>
        <end position="774"/>
    </location>
</feature>
<keyword evidence="1" id="KW-1133">Transmembrane helix</keyword>
<dbReference type="EMBL" id="LUUJ01000097">
    <property type="protein sequence ID" value="OAI13582.1"/>
    <property type="molecule type" value="Genomic_DNA"/>
</dbReference>
<protein>
    <submittedName>
        <fullName evidence="2">Transporter</fullName>
    </submittedName>
</protein>
<organism evidence="2 3">
    <name type="scientific">Methylomonas koyamae</name>
    <dbReference type="NCBI Taxonomy" id="702114"/>
    <lineage>
        <taxon>Bacteria</taxon>
        <taxon>Pseudomonadati</taxon>
        <taxon>Pseudomonadota</taxon>
        <taxon>Gammaproteobacteria</taxon>
        <taxon>Methylococcales</taxon>
        <taxon>Methylococcaceae</taxon>
        <taxon>Methylomonas</taxon>
    </lineage>
</organism>
<dbReference type="OrthoDB" id="9780358at2"/>